<feature type="domain" description="Ig-like" evidence="12">
    <location>
        <begin position="202"/>
        <end position="283"/>
    </location>
</feature>
<dbReference type="EMBL" id="JBBPFD010000018">
    <property type="protein sequence ID" value="KAK7888806.1"/>
    <property type="molecule type" value="Genomic_DNA"/>
</dbReference>
<feature type="domain" description="Ig-like" evidence="12">
    <location>
        <begin position="315"/>
        <end position="409"/>
    </location>
</feature>
<feature type="domain" description="Ig-like" evidence="12">
    <location>
        <begin position="601"/>
        <end position="694"/>
    </location>
</feature>
<sequence length="843" mass="94779">MGCLGCVEQENGAQIEYLQALKGLACTPDFSGANQQKSCVLPCSFEPGPDPVIHWTKEPHETPVHSYYYNQNQLEDQHQNYTGRTSLFEKQLSTGNASLLLSEVKAPVLSVSLQQEDEQLFCVSENIYPKPSVTWSLSPESVDKPQTFINSSADGLWSVLSSVSLSHSLPHEYICKVSTTHSWRSATYRRNKDIHTGLSHDIEIPCTKPKTPVKSLIWRFNHTQTILNRSRPEPVDYTRFWFVYGVTSSNSLLLKDLSTDHLGLYSCEIATDTEEFFIHTEVSEAKLNKGYGAECSCSYNHALIRIPFVSCVPLESCVLPCSFNPGPGPVVHWIKDTTEDTPVHIYYRNQNQLQDQHQDYTGRTSLFEEQLSTGNASLLLSEVKGQDAGRYKCFTSTTALASNRESYVTLRVEKQDEKLICRSENIYPKPSVTWSLSPESVDKPQTFINPSADGLWSVLSSVSLSHSVPHEYICNVSTTHSWRSATYRRQVDICISTSGVTLIPCTEPKTPVKSLIWRLNHTQAILSRSGPEPVVCTESWRRFVDGVTPSNSLVLKNLSRDHQGLFSCHISTDTEECFIHTLVFELTDSTSYAALICAPLESCVLPCSFDPGPDPVVHWTKDTTEDTPVHIYYRNQNQLLDQHQNYKGRTSLFEKLLSTGNASLLLSEVKVQDEGRYKCFTSSFTTVSRHIYVTLRVEVPVKNVSLHQEEQKLVCRADGLYPKPSLSWFPLPDSVKPNTSVNVSEDGLFSVYSSVSVPQTSAVNYTCNVSTPYSWSMDTITPDLETIAGPRWKVTLFLPFAIWIMVVISVVCRIYFSYKKDFARPQENGHVLVPVNGNENRDT</sequence>
<keyword evidence="2" id="KW-1003">Cell membrane</keyword>
<comment type="caution">
    <text evidence="13">The sequence shown here is derived from an EMBL/GenBank/DDBJ whole genome shotgun (WGS) entry which is preliminary data.</text>
</comment>
<dbReference type="SMART" id="SM00408">
    <property type="entry name" value="IGc2"/>
    <property type="match status" value="3"/>
</dbReference>
<gene>
    <name evidence="13" type="ORF">WMY93_024366</name>
</gene>
<name>A0AAW0MZF0_9GOBI</name>
<feature type="transmembrane region" description="Helical" evidence="11">
    <location>
        <begin position="796"/>
        <end position="816"/>
    </location>
</feature>
<dbReference type="Pfam" id="PF22705">
    <property type="entry name" value="C2-set_3"/>
    <property type="match status" value="1"/>
</dbReference>
<accession>A0AAW0MZF0</accession>
<dbReference type="InterPro" id="IPR013783">
    <property type="entry name" value="Ig-like_fold"/>
</dbReference>
<keyword evidence="4" id="KW-0732">Signal</keyword>
<evidence type="ECO:0000256" key="3">
    <source>
        <dbReference type="ARBA" id="ARBA00022692"/>
    </source>
</evidence>
<evidence type="ECO:0000256" key="8">
    <source>
        <dbReference type="ARBA" id="ARBA00023170"/>
    </source>
</evidence>
<dbReference type="SUPFAM" id="SSF48726">
    <property type="entry name" value="Immunoglobulin"/>
    <property type="match status" value="7"/>
</dbReference>
<proteinExistence type="predicted"/>
<keyword evidence="9" id="KW-0325">Glycoprotein</keyword>
<dbReference type="PANTHER" id="PTHR25466:SF14">
    <property type="entry name" value="BUTYROPHILIN SUBFAMILY 2 MEMBER A2-LIKE-RELATED"/>
    <property type="match status" value="1"/>
</dbReference>
<evidence type="ECO:0000313" key="14">
    <source>
        <dbReference type="Proteomes" id="UP001460270"/>
    </source>
</evidence>
<evidence type="ECO:0000259" key="12">
    <source>
        <dbReference type="PROSITE" id="PS50835"/>
    </source>
</evidence>
<dbReference type="Pfam" id="PF07686">
    <property type="entry name" value="V-set"/>
    <property type="match status" value="2"/>
</dbReference>
<evidence type="ECO:0000256" key="1">
    <source>
        <dbReference type="ARBA" id="ARBA00004251"/>
    </source>
</evidence>
<dbReference type="SMART" id="SM00409">
    <property type="entry name" value="IG"/>
    <property type="match status" value="4"/>
</dbReference>
<dbReference type="AlphaFoldDB" id="A0AAW0MZF0"/>
<dbReference type="PROSITE" id="PS50835">
    <property type="entry name" value="IG_LIKE"/>
    <property type="match status" value="6"/>
</dbReference>
<dbReference type="InterPro" id="IPR013106">
    <property type="entry name" value="Ig_V-set"/>
</dbReference>
<dbReference type="GO" id="GO:0031295">
    <property type="term" value="P:T cell costimulation"/>
    <property type="evidence" value="ECO:0007669"/>
    <property type="project" value="TreeGrafter"/>
</dbReference>
<dbReference type="InterPro" id="IPR003599">
    <property type="entry name" value="Ig_sub"/>
</dbReference>
<dbReference type="GO" id="GO:0071222">
    <property type="term" value="P:cellular response to lipopolysaccharide"/>
    <property type="evidence" value="ECO:0007669"/>
    <property type="project" value="TreeGrafter"/>
</dbReference>
<dbReference type="InterPro" id="IPR053896">
    <property type="entry name" value="BTN3A2-like_Ig-C"/>
</dbReference>
<dbReference type="GO" id="GO:0007166">
    <property type="term" value="P:cell surface receptor signaling pathway"/>
    <property type="evidence" value="ECO:0007669"/>
    <property type="project" value="TreeGrafter"/>
</dbReference>
<feature type="domain" description="Ig-like" evidence="12">
    <location>
        <begin position="713"/>
        <end position="781"/>
    </location>
</feature>
<dbReference type="Gene3D" id="2.60.40.10">
    <property type="entry name" value="Immunoglobulins"/>
    <property type="match status" value="8"/>
</dbReference>
<dbReference type="InterPro" id="IPR036179">
    <property type="entry name" value="Ig-like_dom_sf"/>
</dbReference>
<keyword evidence="5 11" id="KW-1133">Transmembrane helix</keyword>
<evidence type="ECO:0000256" key="5">
    <source>
        <dbReference type="ARBA" id="ARBA00022989"/>
    </source>
</evidence>
<evidence type="ECO:0000256" key="10">
    <source>
        <dbReference type="ARBA" id="ARBA00023319"/>
    </source>
</evidence>
<evidence type="ECO:0000256" key="11">
    <source>
        <dbReference type="SAM" id="Phobius"/>
    </source>
</evidence>
<evidence type="ECO:0000256" key="2">
    <source>
        <dbReference type="ARBA" id="ARBA00022475"/>
    </source>
</evidence>
<dbReference type="Proteomes" id="UP001460270">
    <property type="component" value="Unassembled WGS sequence"/>
</dbReference>
<keyword evidence="7" id="KW-1015">Disulfide bond</keyword>
<protein>
    <recommendedName>
        <fullName evidence="12">Ig-like domain-containing protein</fullName>
    </recommendedName>
</protein>
<organism evidence="13 14">
    <name type="scientific">Mugilogobius chulae</name>
    <name type="common">yellowstripe goby</name>
    <dbReference type="NCBI Taxonomy" id="88201"/>
    <lineage>
        <taxon>Eukaryota</taxon>
        <taxon>Metazoa</taxon>
        <taxon>Chordata</taxon>
        <taxon>Craniata</taxon>
        <taxon>Vertebrata</taxon>
        <taxon>Euteleostomi</taxon>
        <taxon>Actinopterygii</taxon>
        <taxon>Neopterygii</taxon>
        <taxon>Teleostei</taxon>
        <taxon>Neoteleostei</taxon>
        <taxon>Acanthomorphata</taxon>
        <taxon>Gobiaria</taxon>
        <taxon>Gobiiformes</taxon>
        <taxon>Gobioidei</taxon>
        <taxon>Gobiidae</taxon>
        <taxon>Gobionellinae</taxon>
        <taxon>Mugilogobius</taxon>
    </lineage>
</organism>
<dbReference type="InterPro" id="IPR003598">
    <property type="entry name" value="Ig_sub2"/>
</dbReference>
<dbReference type="GO" id="GO:0042130">
    <property type="term" value="P:negative regulation of T cell proliferation"/>
    <property type="evidence" value="ECO:0007669"/>
    <property type="project" value="TreeGrafter"/>
</dbReference>
<evidence type="ECO:0000313" key="13">
    <source>
        <dbReference type="EMBL" id="KAK7888806.1"/>
    </source>
</evidence>
<dbReference type="FunFam" id="2.60.40.10:FF:000142">
    <property type="entry name" value="V-set domain-containing T-cell activation inhibitor 1"/>
    <property type="match status" value="2"/>
</dbReference>
<dbReference type="SMART" id="SM00406">
    <property type="entry name" value="IGv"/>
    <property type="match status" value="2"/>
</dbReference>
<evidence type="ECO:0000256" key="4">
    <source>
        <dbReference type="ARBA" id="ARBA00022729"/>
    </source>
</evidence>
<keyword evidence="8" id="KW-0675">Receptor</keyword>
<evidence type="ECO:0000256" key="7">
    <source>
        <dbReference type="ARBA" id="ARBA00023157"/>
    </source>
</evidence>
<feature type="domain" description="Ig-like" evidence="12">
    <location>
        <begin position="107"/>
        <end position="195"/>
    </location>
</feature>
<keyword evidence="3 11" id="KW-0812">Transmembrane</keyword>
<comment type="subcellular location">
    <subcellularLocation>
        <location evidence="1">Cell membrane</location>
        <topology evidence="1">Single-pass type I membrane protein</topology>
    </subcellularLocation>
</comment>
<dbReference type="PANTHER" id="PTHR25466">
    <property type="entry name" value="T-LYMPHOCYTE ACTIVATION ANTIGEN"/>
    <property type="match status" value="1"/>
</dbReference>
<evidence type="ECO:0000256" key="6">
    <source>
        <dbReference type="ARBA" id="ARBA00023136"/>
    </source>
</evidence>
<dbReference type="InterPro" id="IPR007110">
    <property type="entry name" value="Ig-like_dom"/>
</dbReference>
<reference evidence="14" key="1">
    <citation type="submission" date="2024-04" db="EMBL/GenBank/DDBJ databases">
        <title>Salinicola lusitanus LLJ914,a marine bacterium isolated from the Okinawa Trough.</title>
        <authorList>
            <person name="Li J."/>
        </authorList>
    </citation>
    <scope>NUCLEOTIDE SEQUENCE [LARGE SCALE GENOMIC DNA]</scope>
</reference>
<dbReference type="GO" id="GO:0042102">
    <property type="term" value="P:positive regulation of T cell proliferation"/>
    <property type="evidence" value="ECO:0007669"/>
    <property type="project" value="TreeGrafter"/>
</dbReference>
<dbReference type="GO" id="GO:0006955">
    <property type="term" value="P:immune response"/>
    <property type="evidence" value="ECO:0007669"/>
    <property type="project" value="TreeGrafter"/>
</dbReference>
<dbReference type="InterPro" id="IPR051713">
    <property type="entry name" value="T-cell_Activation_Regulation"/>
</dbReference>
<dbReference type="GO" id="GO:0009897">
    <property type="term" value="C:external side of plasma membrane"/>
    <property type="evidence" value="ECO:0007669"/>
    <property type="project" value="TreeGrafter"/>
</dbReference>
<feature type="domain" description="Ig-like" evidence="12">
    <location>
        <begin position="419"/>
        <end position="492"/>
    </location>
</feature>
<keyword evidence="14" id="KW-1185">Reference proteome</keyword>
<keyword evidence="6 11" id="KW-0472">Membrane</keyword>
<evidence type="ECO:0000256" key="9">
    <source>
        <dbReference type="ARBA" id="ARBA00023180"/>
    </source>
</evidence>
<keyword evidence="10" id="KW-0393">Immunoglobulin domain</keyword>